<keyword evidence="8" id="KW-1185">Reference proteome</keyword>
<dbReference type="InterPro" id="IPR007848">
    <property type="entry name" value="Small_mtfrase_dom"/>
</dbReference>
<keyword evidence="2" id="KW-0698">rRNA processing</keyword>
<dbReference type="Gene3D" id="3.40.50.150">
    <property type="entry name" value="Vaccinia Virus protein VP39"/>
    <property type="match status" value="2"/>
</dbReference>
<dbReference type="GO" id="GO:0008168">
    <property type="term" value="F:methyltransferase activity"/>
    <property type="evidence" value="ECO:0007669"/>
    <property type="project" value="UniProtKB-KW"/>
</dbReference>
<dbReference type="Pfam" id="PF05175">
    <property type="entry name" value="MTS"/>
    <property type="match status" value="1"/>
</dbReference>
<keyword evidence="3 7" id="KW-0489">Methyltransferase</keyword>
<dbReference type="InterPro" id="IPR046977">
    <property type="entry name" value="RsmC/RlmG"/>
</dbReference>
<dbReference type="PANTHER" id="PTHR47816:SF4">
    <property type="entry name" value="RIBOSOMAL RNA SMALL SUBUNIT METHYLTRANSFERASE C"/>
    <property type="match status" value="1"/>
</dbReference>
<feature type="domain" description="RlmG N-terminal" evidence="6">
    <location>
        <begin position="18"/>
        <end position="218"/>
    </location>
</feature>
<protein>
    <submittedName>
        <fullName evidence="7">Methyltransferase</fullName>
    </submittedName>
</protein>
<dbReference type="RefSeq" id="WP_347918191.1">
    <property type="nucleotide sequence ID" value="NZ_JBDXMX010000001.1"/>
</dbReference>
<evidence type="ECO:0000256" key="1">
    <source>
        <dbReference type="ARBA" id="ARBA00022490"/>
    </source>
</evidence>
<proteinExistence type="predicted"/>
<feature type="domain" description="Methyltransferase small" evidence="5">
    <location>
        <begin position="248"/>
        <end position="436"/>
    </location>
</feature>
<dbReference type="EMBL" id="JBDXMX010000001">
    <property type="protein sequence ID" value="MEO9246239.1"/>
    <property type="molecule type" value="Genomic_DNA"/>
</dbReference>
<dbReference type="InterPro" id="IPR002052">
    <property type="entry name" value="DNA_methylase_N6_adenine_CS"/>
</dbReference>
<dbReference type="CDD" id="cd02440">
    <property type="entry name" value="AdoMet_MTases"/>
    <property type="match status" value="1"/>
</dbReference>
<evidence type="ECO:0000313" key="8">
    <source>
        <dbReference type="Proteomes" id="UP001484097"/>
    </source>
</evidence>
<dbReference type="SUPFAM" id="SSF53335">
    <property type="entry name" value="S-adenosyl-L-methionine-dependent methyltransferases"/>
    <property type="match status" value="1"/>
</dbReference>
<dbReference type="PANTHER" id="PTHR47816">
    <property type="entry name" value="RIBOSOMAL RNA SMALL SUBUNIT METHYLTRANSFERASE C"/>
    <property type="match status" value="1"/>
</dbReference>
<accession>A0ABV0IDK1</accession>
<evidence type="ECO:0000259" key="6">
    <source>
        <dbReference type="Pfam" id="PF26049"/>
    </source>
</evidence>
<dbReference type="InterPro" id="IPR029063">
    <property type="entry name" value="SAM-dependent_MTases_sf"/>
</dbReference>
<name>A0ABV0IDK1_9MICC</name>
<dbReference type="GO" id="GO:0032259">
    <property type="term" value="P:methylation"/>
    <property type="evidence" value="ECO:0007669"/>
    <property type="project" value="UniProtKB-KW"/>
</dbReference>
<dbReference type="InterPro" id="IPR058679">
    <property type="entry name" value="RlmG_N"/>
</dbReference>
<comment type="caution">
    <text evidence="7">The sequence shown here is derived from an EMBL/GenBank/DDBJ whole genome shotgun (WGS) entry which is preliminary data.</text>
</comment>
<evidence type="ECO:0000256" key="2">
    <source>
        <dbReference type="ARBA" id="ARBA00022552"/>
    </source>
</evidence>
<keyword evidence="4" id="KW-0808">Transferase</keyword>
<evidence type="ECO:0000256" key="3">
    <source>
        <dbReference type="ARBA" id="ARBA00022603"/>
    </source>
</evidence>
<organism evidence="7 8">
    <name type="scientific">Citricoccus nitrophenolicus</name>
    <dbReference type="NCBI Taxonomy" id="863575"/>
    <lineage>
        <taxon>Bacteria</taxon>
        <taxon>Bacillati</taxon>
        <taxon>Actinomycetota</taxon>
        <taxon>Actinomycetes</taxon>
        <taxon>Micrococcales</taxon>
        <taxon>Micrococcaceae</taxon>
        <taxon>Citricoccus</taxon>
    </lineage>
</organism>
<gene>
    <name evidence="7" type="ORF">ABDK96_00885</name>
</gene>
<dbReference type="Proteomes" id="UP001484097">
    <property type="component" value="Unassembled WGS sequence"/>
</dbReference>
<dbReference type="Pfam" id="PF26049">
    <property type="entry name" value="RLMG_N"/>
    <property type="match status" value="1"/>
</dbReference>
<evidence type="ECO:0000313" key="7">
    <source>
        <dbReference type="EMBL" id="MEO9246239.1"/>
    </source>
</evidence>
<sequence>MSIPIPRGRTPEVGRSPLSTALERLPLSRWPYPDAPELQASDATDALLLDTAHAWWDAGHDAERDAGNQTGRRAGPAPAVVLEDRHGALTLPLLAAGHPVRLGQDALAQERSLDHNLAVLRTGTPGSEPEGWGALTRQGIGPGLLSGARTVLLQLPRSLDALEQWAQLVAEAAPEDVVLLAGGRDKHMTRRQNAVLERYFASVVPGRGRSKSRVLTARGPRRGLPAPFPRTADHVLPGLGTVTLGAYGATFGGARLDPGSALLLEHLGTAAGPAGQTGPADLRAVDVGCGNGTIAVYLALAGRVRAGTGEGEAGGVGGGGAVEIIATDQSADACASTRLTSRLNGVEDLVEVRRDDALSSFPEASEDLLVLNPPFHAGNTVDPRVALRLISESARVLRPGGQLWCVWNSHLRYRPELERRVGPTRQLARDPAFTVTVSTRR</sequence>
<keyword evidence="1" id="KW-0963">Cytoplasm</keyword>
<evidence type="ECO:0000259" key="5">
    <source>
        <dbReference type="Pfam" id="PF05175"/>
    </source>
</evidence>
<evidence type="ECO:0000256" key="4">
    <source>
        <dbReference type="ARBA" id="ARBA00022679"/>
    </source>
</evidence>
<reference evidence="7 8" key="1">
    <citation type="submission" date="2024-05" db="EMBL/GenBank/DDBJ databases">
        <authorList>
            <person name="Yi C."/>
        </authorList>
    </citation>
    <scope>NUCLEOTIDE SEQUENCE [LARGE SCALE GENOMIC DNA]</scope>
    <source>
        <strain evidence="7 8">XS13</strain>
    </source>
</reference>
<dbReference type="PROSITE" id="PS00092">
    <property type="entry name" value="N6_MTASE"/>
    <property type="match status" value="1"/>
</dbReference>